<evidence type="ECO:0000259" key="2">
    <source>
        <dbReference type="Pfam" id="PF09722"/>
    </source>
</evidence>
<organism evidence="3 4">
    <name type="scientific">Bradyrhizobium betae</name>
    <dbReference type="NCBI Taxonomy" id="244734"/>
    <lineage>
        <taxon>Bacteria</taxon>
        <taxon>Pseudomonadati</taxon>
        <taxon>Pseudomonadota</taxon>
        <taxon>Alphaproteobacteria</taxon>
        <taxon>Hyphomicrobiales</taxon>
        <taxon>Nitrobacteraceae</taxon>
        <taxon>Bradyrhizobium</taxon>
    </lineage>
</organism>
<dbReference type="KEGG" id="bbet:F8237_21870"/>
<dbReference type="EMBL" id="CP044543">
    <property type="protein sequence ID" value="QFI77267.1"/>
    <property type="molecule type" value="Genomic_DNA"/>
</dbReference>
<dbReference type="Proteomes" id="UP000325641">
    <property type="component" value="Chromosome"/>
</dbReference>
<reference evidence="4" key="1">
    <citation type="submission" date="2019-10" db="EMBL/GenBank/DDBJ databases">
        <title>Complete Genome Sequence of Bradyrhizobium betae type strain PL7HG1T.</title>
        <authorList>
            <person name="Bromfield E.S.P."/>
            <person name="Cloutier S."/>
        </authorList>
    </citation>
    <scope>NUCLEOTIDE SEQUENCE [LARGE SCALE GENOMIC DNA]</scope>
    <source>
        <strain evidence="4">PL7HG1</strain>
    </source>
</reference>
<gene>
    <name evidence="3" type="ORF">F8237_21870</name>
</gene>
<dbReference type="AlphaFoldDB" id="A0A5P6PFW1"/>
<name>A0A5P6PFW1_9BRAD</name>
<dbReference type="Pfam" id="PF09722">
    <property type="entry name" value="Xre_MbcA_ParS_C"/>
    <property type="match status" value="1"/>
</dbReference>
<dbReference type="InterPro" id="IPR024467">
    <property type="entry name" value="Xre/MbcA/ParS-like_toxin-bd"/>
</dbReference>
<evidence type="ECO:0000313" key="3">
    <source>
        <dbReference type="EMBL" id="QFI77267.1"/>
    </source>
</evidence>
<feature type="domain" description="Antitoxin Xre/MbcA/ParS-like toxin-binding" evidence="2">
    <location>
        <begin position="56"/>
        <end position="102"/>
    </location>
</feature>
<protein>
    <submittedName>
        <fullName evidence="3">DUF2384 domain-containing protein</fullName>
    </submittedName>
</protein>
<dbReference type="OrthoDB" id="117888at2"/>
<feature type="region of interest" description="Disordered" evidence="1">
    <location>
        <begin position="21"/>
        <end position="44"/>
    </location>
</feature>
<evidence type="ECO:0000313" key="4">
    <source>
        <dbReference type="Proteomes" id="UP000325641"/>
    </source>
</evidence>
<proteinExistence type="predicted"/>
<evidence type="ECO:0000256" key="1">
    <source>
        <dbReference type="SAM" id="MobiDB-lite"/>
    </source>
</evidence>
<sequence length="208" mass="22969">MTTDKKLTGSTMASPSMMVGILVQDHQERREADPVDQSLAEQKRRRREEIVAESKDVFGDAILANAWLSHPNEAFDGRRPLAVAARDEDGLAAVREVLCALDANRNVFPVRTARSLHVEALDVLLKGKMADAAVARDWDLLAEVARLVSSDAPTELAVTDSSLFKAWREAVTKFHLKGWTNMTPQRVEEVRERAAQRATERASGVVPG</sequence>
<accession>A0A5P6PFW1</accession>